<comment type="function">
    <text evidence="7">Required for the formation of a threonylcarbamoyl group on adenosine at position 37 (t(6)A37) in mitochondrial tRNAs that read codons beginning with adenine. Probably involved in the transfer of the threonylcarbamoyl moiety of threonylcarbamoyl-AMP (TC-AMP) to the N6 group of A37. Involved in mitochondrial genome maintenance.</text>
</comment>
<dbReference type="OrthoDB" id="10259622at2759"/>
<dbReference type="SUPFAM" id="SSF53067">
    <property type="entry name" value="Actin-like ATPase domain"/>
    <property type="match status" value="2"/>
</dbReference>
<dbReference type="STRING" id="1408657.A0A0W4ZVP4"/>
<gene>
    <name evidence="9" type="ORF">T551_00531</name>
</gene>
<evidence type="ECO:0000313" key="9">
    <source>
        <dbReference type="EMBL" id="KTW32441.1"/>
    </source>
</evidence>
<sequence length="397" mass="44292">MILKYQKHQSFFLKYIFSKFHRKLNILAIETSCDDTSVCLLENDEKSGKIKIIDHKTERSLNENEKFGGINPEISVTFHQKRLADILKQIFNEHIYGQRNINIVAATQGPGMVGSLSVGLNTAKGLSVALGVPFIGIHHMQAHSLTHRLVHSGEHPSFPYLSLLLSGGHTLLIRSKSVLDHDILASTLDIAVGDMIDKCSRLLKVSWSGMMPGQALEIWSKDENTSTYTESKWNLPIPLMKTPEKKLNLAFSFSGLGSSVERIINTSCFSESQLKSLGRSLQITAFTHIADRLLLGLNRIDHPISGIVVSGGVARNSFLKTILQTSLNNSPYKNTPLFFPPLELCSDNAAMIAWTAYEMYRIGYISDLSVLPIRKWPINKIMEIGKYLVHSKMSVSI</sequence>
<comment type="cofactor">
    <cofactor evidence="7">
        <name>a divalent metal cation</name>
        <dbReference type="ChEBI" id="CHEBI:60240"/>
    </cofactor>
    <text evidence="7">Binds 1 divalent metal cation per subunit.</text>
</comment>
<dbReference type="NCBIfam" id="TIGR00329">
    <property type="entry name" value="gcp_kae1"/>
    <property type="match status" value="1"/>
</dbReference>
<evidence type="ECO:0000256" key="4">
    <source>
        <dbReference type="ARBA" id="ARBA00022723"/>
    </source>
</evidence>
<accession>A0A0W4ZVP4</accession>
<evidence type="ECO:0000256" key="3">
    <source>
        <dbReference type="ARBA" id="ARBA00022694"/>
    </source>
</evidence>
<dbReference type="EC" id="2.3.1.234" evidence="1"/>
<evidence type="ECO:0000256" key="5">
    <source>
        <dbReference type="ARBA" id="ARBA00023315"/>
    </source>
</evidence>
<feature type="domain" description="Gcp-like" evidence="8">
    <location>
        <begin position="52"/>
        <end position="354"/>
    </location>
</feature>
<keyword evidence="2 7" id="KW-0808">Transferase</keyword>
<keyword evidence="7" id="KW-0496">Mitochondrion</keyword>
<evidence type="ECO:0000259" key="8">
    <source>
        <dbReference type="Pfam" id="PF00814"/>
    </source>
</evidence>
<dbReference type="GO" id="GO:0061711">
    <property type="term" value="F:tRNA N(6)-L-threonylcarbamoyladenine synthase activity"/>
    <property type="evidence" value="ECO:0007669"/>
    <property type="project" value="UniProtKB-EC"/>
</dbReference>
<dbReference type="Pfam" id="PF00814">
    <property type="entry name" value="TsaD"/>
    <property type="match status" value="1"/>
</dbReference>
<comment type="catalytic activity">
    <reaction evidence="6 7">
        <text>L-threonylcarbamoyladenylate + adenosine(37) in tRNA = N(6)-L-threonylcarbamoyladenosine(37) in tRNA + AMP + H(+)</text>
        <dbReference type="Rhea" id="RHEA:37059"/>
        <dbReference type="Rhea" id="RHEA-COMP:10162"/>
        <dbReference type="Rhea" id="RHEA-COMP:10163"/>
        <dbReference type="ChEBI" id="CHEBI:15378"/>
        <dbReference type="ChEBI" id="CHEBI:73682"/>
        <dbReference type="ChEBI" id="CHEBI:74411"/>
        <dbReference type="ChEBI" id="CHEBI:74418"/>
        <dbReference type="ChEBI" id="CHEBI:456215"/>
        <dbReference type="EC" id="2.3.1.234"/>
    </reaction>
</comment>
<dbReference type="PANTHER" id="PTHR11735:SF6">
    <property type="entry name" value="TRNA N6-ADENOSINE THREONYLCARBAMOYLTRANSFERASE, MITOCHONDRIAL"/>
    <property type="match status" value="1"/>
</dbReference>
<dbReference type="InterPro" id="IPR022450">
    <property type="entry name" value="TsaD"/>
</dbReference>
<dbReference type="GO" id="GO:0000049">
    <property type="term" value="F:tRNA binding"/>
    <property type="evidence" value="ECO:0007669"/>
    <property type="project" value="EnsemblFungi"/>
</dbReference>
<reference evidence="10" key="1">
    <citation type="journal article" date="2016" name="Nat. Commun.">
        <title>Genome analysis of three Pneumocystis species reveals adaptation mechanisms to life exclusively in mammalian hosts.</title>
        <authorList>
            <person name="Ma L."/>
            <person name="Chen Z."/>
            <person name="Huang D.W."/>
            <person name="Kutty G."/>
            <person name="Ishihara M."/>
            <person name="Wang H."/>
            <person name="Abouelleil A."/>
            <person name="Bishop L."/>
            <person name="Davey E."/>
            <person name="Deng R."/>
            <person name="Deng X."/>
            <person name="Fan L."/>
            <person name="Fantoni G."/>
            <person name="Fitzgerald M."/>
            <person name="Gogineni E."/>
            <person name="Goldberg J.M."/>
            <person name="Handley G."/>
            <person name="Hu X."/>
            <person name="Huber C."/>
            <person name="Jiao X."/>
            <person name="Jones K."/>
            <person name="Levin J.Z."/>
            <person name="Liu Y."/>
            <person name="Macdonald P."/>
            <person name="Melnikov A."/>
            <person name="Raley C."/>
            <person name="Sassi M."/>
            <person name="Sherman B.T."/>
            <person name="Song X."/>
            <person name="Sykes S."/>
            <person name="Tran B."/>
            <person name="Walsh L."/>
            <person name="Xia Y."/>
            <person name="Yang J."/>
            <person name="Young S."/>
            <person name="Zeng Q."/>
            <person name="Zheng X."/>
            <person name="Stephens R."/>
            <person name="Nusbaum C."/>
            <person name="Birren B.W."/>
            <person name="Azadi P."/>
            <person name="Lempicki R.A."/>
            <person name="Cuomo C.A."/>
            <person name="Kovacs J.A."/>
        </authorList>
    </citation>
    <scope>NUCLEOTIDE SEQUENCE [LARGE SCALE GENOMIC DNA]</scope>
    <source>
        <strain evidence="10">RU7</strain>
    </source>
</reference>
<dbReference type="PANTHER" id="PTHR11735">
    <property type="entry name" value="TRNA N6-ADENOSINE THREONYLCARBAMOYLTRANSFERASE"/>
    <property type="match status" value="1"/>
</dbReference>
<dbReference type="GO" id="GO:0072670">
    <property type="term" value="P:mitochondrial tRNA threonylcarbamoyladenosine modification"/>
    <property type="evidence" value="ECO:0007669"/>
    <property type="project" value="EnsemblFungi"/>
</dbReference>
<proteinExistence type="inferred from homology"/>
<name>A0A0W4ZVP4_PNEJ7</name>
<dbReference type="InterPro" id="IPR043129">
    <property type="entry name" value="ATPase_NBD"/>
</dbReference>
<dbReference type="RefSeq" id="XP_018231133.1">
    <property type="nucleotide sequence ID" value="XM_018372797.1"/>
</dbReference>
<dbReference type="AlphaFoldDB" id="A0A0W4ZVP4"/>
<dbReference type="PRINTS" id="PR00789">
    <property type="entry name" value="OSIALOPTASE"/>
</dbReference>
<evidence type="ECO:0000256" key="2">
    <source>
        <dbReference type="ARBA" id="ARBA00022679"/>
    </source>
</evidence>
<keyword evidence="10" id="KW-1185">Reference proteome</keyword>
<comment type="similarity">
    <text evidence="7">Belongs to the KAE1 / TsaD family.</text>
</comment>
<dbReference type="Gene3D" id="3.30.420.40">
    <property type="match status" value="2"/>
</dbReference>
<dbReference type="EMBL" id="LFWA01000002">
    <property type="protein sequence ID" value="KTW32441.1"/>
    <property type="molecule type" value="Genomic_DNA"/>
</dbReference>
<keyword evidence="3 7" id="KW-0819">tRNA processing</keyword>
<dbReference type="GO" id="GO:0046872">
    <property type="term" value="F:metal ion binding"/>
    <property type="evidence" value="ECO:0007669"/>
    <property type="project" value="UniProtKB-KW"/>
</dbReference>
<protein>
    <recommendedName>
        <fullName evidence="1">N(6)-L-threonylcarbamoyladenine synthase</fullName>
        <ecNumber evidence="1">2.3.1.234</ecNumber>
    </recommendedName>
</protein>
<comment type="subunit">
    <text evidence="7">Homodimer.</text>
</comment>
<evidence type="ECO:0000256" key="6">
    <source>
        <dbReference type="ARBA" id="ARBA00048117"/>
    </source>
</evidence>
<evidence type="ECO:0000313" key="10">
    <source>
        <dbReference type="Proteomes" id="UP000053447"/>
    </source>
</evidence>
<dbReference type="Proteomes" id="UP000053447">
    <property type="component" value="Unassembled WGS sequence"/>
</dbReference>
<keyword evidence="5 7" id="KW-0012">Acyltransferase</keyword>
<dbReference type="InterPro" id="IPR017861">
    <property type="entry name" value="KAE1/TsaD"/>
</dbReference>
<evidence type="ECO:0000256" key="1">
    <source>
        <dbReference type="ARBA" id="ARBA00012156"/>
    </source>
</evidence>
<dbReference type="VEuPathDB" id="FungiDB:T551_00531"/>
<comment type="caution">
    <text evidence="9">The sequence shown here is derived from an EMBL/GenBank/DDBJ whole genome shotgun (WGS) entry which is preliminary data.</text>
</comment>
<comment type="subcellular location">
    <subcellularLocation>
        <location evidence="7">Mitochondrion</location>
    </subcellularLocation>
</comment>
<keyword evidence="4 7" id="KW-0479">Metal-binding</keyword>
<dbReference type="GO" id="GO:0005759">
    <property type="term" value="C:mitochondrial matrix"/>
    <property type="evidence" value="ECO:0007669"/>
    <property type="project" value="EnsemblFungi"/>
</dbReference>
<dbReference type="GO" id="GO:0008252">
    <property type="term" value="F:nucleotidase activity"/>
    <property type="evidence" value="ECO:0007669"/>
    <property type="project" value="EnsemblFungi"/>
</dbReference>
<dbReference type="GeneID" id="28939052"/>
<dbReference type="InterPro" id="IPR000905">
    <property type="entry name" value="Gcp-like_dom"/>
</dbReference>
<dbReference type="HAMAP" id="MF_01445">
    <property type="entry name" value="TsaD"/>
    <property type="match status" value="1"/>
</dbReference>
<organism evidence="9 10">
    <name type="scientific">Pneumocystis jirovecii (strain RU7)</name>
    <name type="common">Human pneumocystis pneumonia agent</name>
    <dbReference type="NCBI Taxonomy" id="1408657"/>
    <lineage>
        <taxon>Eukaryota</taxon>
        <taxon>Fungi</taxon>
        <taxon>Dikarya</taxon>
        <taxon>Ascomycota</taxon>
        <taxon>Taphrinomycotina</taxon>
        <taxon>Pneumocystomycetes</taxon>
        <taxon>Pneumocystaceae</taxon>
        <taxon>Pneumocystis</taxon>
    </lineage>
</organism>
<evidence type="ECO:0000256" key="7">
    <source>
        <dbReference type="HAMAP-Rule" id="MF_03179"/>
    </source>
</evidence>